<accession>A0A7U3VSN1</accession>
<name>A0A7U3VSN1_9ACTN</name>
<gene>
    <name evidence="1" type="ORF">RVR_9796</name>
</gene>
<evidence type="ECO:0000313" key="2">
    <source>
        <dbReference type="Proteomes" id="UP000595703"/>
    </source>
</evidence>
<evidence type="ECO:0000313" key="1">
    <source>
        <dbReference type="EMBL" id="BBB02081.1"/>
    </source>
</evidence>
<keyword evidence="2" id="KW-1185">Reference proteome</keyword>
<dbReference type="Proteomes" id="UP000595703">
    <property type="component" value="Chromosome"/>
</dbReference>
<dbReference type="KEGG" id="arev:RVR_9796"/>
<protein>
    <submittedName>
        <fullName evidence="1">Uncharacterized protein</fullName>
    </submittedName>
</protein>
<reference evidence="1 2" key="3">
    <citation type="journal article" date="2011" name="Nat. Chem. Biol.">
        <title>Reveromycin A biosynthesis uses RevG and RevJ for stereospecific spiroacetal formation.</title>
        <authorList>
            <person name="Takahashi S."/>
            <person name="Toyoda A."/>
            <person name="Sekiyama Y."/>
            <person name="Takagi H."/>
            <person name="Nogawa T."/>
            <person name="Uramoto M."/>
            <person name="Suzuki R."/>
            <person name="Koshino H."/>
            <person name="Kumano T."/>
            <person name="Panthee S."/>
            <person name="Dairi T."/>
            <person name="Ishikawa J."/>
            <person name="Ikeda H."/>
            <person name="Sakaki Y."/>
            <person name="Osada H."/>
        </authorList>
    </citation>
    <scope>NUCLEOTIDE SEQUENCE [LARGE SCALE GENOMIC DNA]</scope>
    <source>
        <strain evidence="1 2">SN-593</strain>
    </source>
</reference>
<reference evidence="1 2" key="2">
    <citation type="journal article" date="2011" name="J. Antibiot.">
        <title>Furaquinocins I and J: novel polyketide isoprenoid hybrid compounds from Streptomyces reveromyceticus SN-593.</title>
        <authorList>
            <person name="Panthee S."/>
            <person name="Takahashi S."/>
            <person name="Takagi H."/>
            <person name="Nogawa T."/>
            <person name="Oowada E."/>
            <person name="Uramoto M."/>
            <person name="Osada H."/>
        </authorList>
    </citation>
    <scope>NUCLEOTIDE SEQUENCE [LARGE SCALE GENOMIC DNA]</scope>
    <source>
        <strain evidence="1 2">SN-593</strain>
    </source>
</reference>
<proteinExistence type="predicted"/>
<organism evidence="1 2">
    <name type="scientific">Actinacidiphila reveromycinica</name>
    <dbReference type="NCBI Taxonomy" id="659352"/>
    <lineage>
        <taxon>Bacteria</taxon>
        <taxon>Bacillati</taxon>
        <taxon>Actinomycetota</taxon>
        <taxon>Actinomycetes</taxon>
        <taxon>Kitasatosporales</taxon>
        <taxon>Streptomycetaceae</taxon>
        <taxon>Actinacidiphila</taxon>
    </lineage>
</organism>
<sequence>MCQNPAMPHFFPDDLVQAQHDWYTTYRELAASAGAGARTTVLRRRLVRLSVRISAHPYWATLPGTAPAARMELKQMTWDARAPHYAPHHPSPDQAP</sequence>
<reference evidence="1 2" key="1">
    <citation type="journal article" date="2010" name="J. Bacteriol.">
        <title>Biochemical characterization of a novel indole prenyltransferase from Streptomyces sp. SN-593.</title>
        <authorList>
            <person name="Takahashi S."/>
            <person name="Takagi H."/>
            <person name="Toyoda A."/>
            <person name="Uramoto M."/>
            <person name="Nogawa T."/>
            <person name="Ueki M."/>
            <person name="Sakaki Y."/>
            <person name="Osada H."/>
        </authorList>
    </citation>
    <scope>NUCLEOTIDE SEQUENCE [LARGE SCALE GENOMIC DNA]</scope>
    <source>
        <strain evidence="1 2">SN-593</strain>
    </source>
</reference>
<dbReference type="AlphaFoldDB" id="A0A7U3VSN1"/>
<dbReference type="EMBL" id="AP018365">
    <property type="protein sequence ID" value="BBB02081.1"/>
    <property type="molecule type" value="Genomic_DNA"/>
</dbReference>
<reference evidence="1 2" key="4">
    <citation type="journal article" date="2020" name="Sci. Rep.">
        <title>beta-carboline chemical signals induce reveromycin production through a LuxR family regulator in Streptomyces sp. SN-593.</title>
        <authorList>
            <person name="Panthee S."/>
            <person name="Kito N."/>
            <person name="Hayashi T."/>
            <person name="Shimizu T."/>
            <person name="Ishikawa J."/>
            <person name="Hamamoto H."/>
            <person name="Osada H."/>
            <person name="Takahashi S."/>
        </authorList>
    </citation>
    <scope>NUCLEOTIDE SEQUENCE [LARGE SCALE GENOMIC DNA]</scope>
    <source>
        <strain evidence="1 2">SN-593</strain>
    </source>
</reference>